<evidence type="ECO:0000259" key="4">
    <source>
        <dbReference type="Pfam" id="PF13458"/>
    </source>
</evidence>
<evidence type="ECO:0000256" key="1">
    <source>
        <dbReference type="ARBA" id="ARBA00010062"/>
    </source>
</evidence>
<reference evidence="6" key="1">
    <citation type="journal article" date="2019" name="Int. J. Syst. Evol. Microbiol.">
        <title>The Global Catalogue of Microorganisms (GCM) 10K type strain sequencing project: providing services to taxonomists for standard genome sequencing and annotation.</title>
        <authorList>
            <consortium name="The Broad Institute Genomics Platform"/>
            <consortium name="The Broad Institute Genome Sequencing Center for Infectious Disease"/>
            <person name="Wu L."/>
            <person name="Ma J."/>
        </authorList>
    </citation>
    <scope>NUCLEOTIDE SEQUENCE [LARGE SCALE GENOMIC DNA]</scope>
    <source>
        <strain evidence="6">JCM 16904</strain>
    </source>
</reference>
<dbReference type="Gene3D" id="3.40.50.2300">
    <property type="match status" value="2"/>
</dbReference>
<evidence type="ECO:0000256" key="2">
    <source>
        <dbReference type="ARBA" id="ARBA00022729"/>
    </source>
</evidence>
<proteinExistence type="inferred from homology"/>
<comment type="similarity">
    <text evidence="1">Belongs to the leucine-binding protein family.</text>
</comment>
<evidence type="ECO:0000313" key="5">
    <source>
        <dbReference type="EMBL" id="GAA3696945.1"/>
    </source>
</evidence>
<keyword evidence="6" id="KW-1185">Reference proteome</keyword>
<dbReference type="EMBL" id="BAAAZP010000149">
    <property type="protein sequence ID" value="GAA3696945.1"/>
    <property type="molecule type" value="Genomic_DNA"/>
</dbReference>
<feature type="domain" description="Leucine-binding protein" evidence="4">
    <location>
        <begin position="34"/>
        <end position="367"/>
    </location>
</feature>
<keyword evidence="2 3" id="KW-0732">Signal</keyword>
<dbReference type="Pfam" id="PF13458">
    <property type="entry name" value="Peripla_BP_6"/>
    <property type="match status" value="1"/>
</dbReference>
<gene>
    <name evidence="5" type="ORF">GCM10022224_073480</name>
</gene>
<evidence type="ECO:0000313" key="6">
    <source>
        <dbReference type="Proteomes" id="UP001500902"/>
    </source>
</evidence>
<dbReference type="PANTHER" id="PTHR30483:SF6">
    <property type="entry name" value="PERIPLASMIC BINDING PROTEIN OF ABC TRANSPORTER FOR NATURAL AMINO ACIDS"/>
    <property type="match status" value="1"/>
</dbReference>
<protein>
    <recommendedName>
        <fullName evidence="4">Leucine-binding protein domain-containing protein</fullName>
    </recommendedName>
</protein>
<dbReference type="PROSITE" id="PS51257">
    <property type="entry name" value="PROKAR_LIPOPROTEIN"/>
    <property type="match status" value="1"/>
</dbReference>
<organism evidence="5 6">
    <name type="scientific">Nonomuraea antimicrobica</name>
    <dbReference type="NCBI Taxonomy" id="561173"/>
    <lineage>
        <taxon>Bacteria</taxon>
        <taxon>Bacillati</taxon>
        <taxon>Actinomycetota</taxon>
        <taxon>Actinomycetes</taxon>
        <taxon>Streptosporangiales</taxon>
        <taxon>Streptosporangiaceae</taxon>
        <taxon>Nonomuraea</taxon>
    </lineage>
</organism>
<dbReference type="RefSeq" id="WP_344888709.1">
    <property type="nucleotide sequence ID" value="NZ_BAAAZP010000149.1"/>
</dbReference>
<name>A0ABP7CVJ6_9ACTN</name>
<sequence>MRLRVLGAPVVGLAVLMAAGCGGSVPPSGQDGLPVRIGAIISQTGVYAVLGDDMETAMRLYLGDHGGRLGGRPAELVVADDAGNPEQGREAARRLVDEEGVSVLTGLIASPVAVAVAEEADRPPPGIVGAGPTPVVVAGAGAGELGGQNVFRVSYTDHEQGQAAGRYAAERYGPAGVVLMAPDQAAGIETLRGFAEGYGAEPLKRILTPPGTITDLEPYFAQIPPQARLLYAFYAGGEAVAFARAYKQLGYDARIELLGCMSLTDEDVLRAVGPDAEGITSVGMYSPALDNPDNAAFVARWRAKTGANPSAVALQGWDALRLIDAALSRGGDLTRRLGEVGELAGPRGTFRLDAEHNPVQNWYARHYQNGVNRIIATIPPRRE</sequence>
<accession>A0ABP7CVJ6</accession>
<dbReference type="SUPFAM" id="SSF53822">
    <property type="entry name" value="Periplasmic binding protein-like I"/>
    <property type="match status" value="1"/>
</dbReference>
<feature type="chain" id="PRO_5046572327" description="Leucine-binding protein domain-containing protein" evidence="3">
    <location>
        <begin position="19"/>
        <end position="383"/>
    </location>
</feature>
<evidence type="ECO:0000256" key="3">
    <source>
        <dbReference type="SAM" id="SignalP"/>
    </source>
</evidence>
<comment type="caution">
    <text evidence="5">The sequence shown here is derived from an EMBL/GenBank/DDBJ whole genome shotgun (WGS) entry which is preliminary data.</text>
</comment>
<dbReference type="InterPro" id="IPR028081">
    <property type="entry name" value="Leu-bd"/>
</dbReference>
<dbReference type="InterPro" id="IPR028082">
    <property type="entry name" value="Peripla_BP_I"/>
</dbReference>
<dbReference type="InterPro" id="IPR051010">
    <property type="entry name" value="BCAA_transport"/>
</dbReference>
<dbReference type="Proteomes" id="UP001500902">
    <property type="component" value="Unassembled WGS sequence"/>
</dbReference>
<dbReference type="PANTHER" id="PTHR30483">
    <property type="entry name" value="LEUCINE-SPECIFIC-BINDING PROTEIN"/>
    <property type="match status" value="1"/>
</dbReference>
<feature type="signal peptide" evidence="3">
    <location>
        <begin position="1"/>
        <end position="18"/>
    </location>
</feature>